<evidence type="ECO:0000313" key="2">
    <source>
        <dbReference type="EMBL" id="UNO54004.1"/>
    </source>
</evidence>
<dbReference type="EMBL" id="OM368290">
    <property type="protein sequence ID" value="UNO54004.1"/>
    <property type="molecule type" value="Genomic_DNA"/>
</dbReference>
<feature type="transmembrane region" description="Helical" evidence="1">
    <location>
        <begin position="6"/>
        <end position="30"/>
    </location>
</feature>
<keyword evidence="1" id="KW-0472">Membrane</keyword>
<proteinExistence type="predicted"/>
<dbReference type="RefSeq" id="YP_010329469.1">
    <property type="nucleotide sequence ID" value="NC_062164.1"/>
</dbReference>
<keyword evidence="1" id="KW-0812">Transmembrane</keyword>
<keyword evidence="2" id="KW-0496">Mitochondrion</keyword>
<dbReference type="GeneID" id="71475156"/>
<organism evidence="2">
    <name type="scientific">Haemaphysalis colasbelcouri</name>
    <dbReference type="NCBI Taxonomy" id="2926932"/>
    <lineage>
        <taxon>Eukaryota</taxon>
        <taxon>Metazoa</taxon>
        <taxon>Ecdysozoa</taxon>
        <taxon>Arthropoda</taxon>
        <taxon>Chelicerata</taxon>
        <taxon>Arachnida</taxon>
        <taxon>Acari</taxon>
        <taxon>Parasitiformes</taxon>
        <taxon>Ixodida</taxon>
        <taxon>Ixodoidea</taxon>
        <taxon>Ixodidae</taxon>
        <taxon>Haemaphysalinae</taxon>
        <taxon>Haemaphysalis</taxon>
    </lineage>
</organism>
<evidence type="ECO:0000256" key="1">
    <source>
        <dbReference type="SAM" id="Phobius"/>
    </source>
</evidence>
<sequence length="54" mass="6793">MPQLFPMNWILISTIMTIIFMMTMMMIYFFKLKMNFLINENKQFLKKNKMTFKW</sequence>
<reference evidence="2" key="1">
    <citation type="submission" date="2022-01" db="EMBL/GenBank/DDBJ databases">
        <authorList>
            <person name="Tian J."/>
            <person name="Hou X."/>
            <person name="Ge M."/>
            <person name="Xu H."/>
            <person name="Yu B."/>
            <person name="Liu J."/>
            <person name="Shao R."/>
            <person name="Holmes E.C."/>
            <person name="Lei C."/>
            <person name="Shi M."/>
        </authorList>
    </citation>
    <scope>NUCLEOTIDE SEQUENCE</scope>
    <source>
        <strain evidence="2">Y1</strain>
    </source>
</reference>
<accession>A0A976MY54</accession>
<gene>
    <name evidence="2" type="primary">ATP8</name>
</gene>
<protein>
    <submittedName>
        <fullName evidence="2">ATP synthase F0 subunit 8</fullName>
    </submittedName>
</protein>
<dbReference type="AlphaFoldDB" id="A0A976MY54"/>
<keyword evidence="1" id="KW-1133">Transmembrane helix</keyword>
<geneLocation type="mitochondrion" evidence="2"/>
<dbReference type="CTD" id="4509"/>
<name>A0A976MY54_9ACAR</name>